<organism evidence="2 3">
    <name type="scientific">Pterulicium gracile</name>
    <dbReference type="NCBI Taxonomy" id="1884261"/>
    <lineage>
        <taxon>Eukaryota</taxon>
        <taxon>Fungi</taxon>
        <taxon>Dikarya</taxon>
        <taxon>Basidiomycota</taxon>
        <taxon>Agaricomycotina</taxon>
        <taxon>Agaricomycetes</taxon>
        <taxon>Agaricomycetidae</taxon>
        <taxon>Agaricales</taxon>
        <taxon>Pleurotineae</taxon>
        <taxon>Pterulaceae</taxon>
        <taxon>Pterulicium</taxon>
    </lineage>
</organism>
<dbReference type="SMART" id="SM00028">
    <property type="entry name" value="TPR"/>
    <property type="match status" value="2"/>
</dbReference>
<dbReference type="Proteomes" id="UP000305067">
    <property type="component" value="Unassembled WGS sequence"/>
</dbReference>
<feature type="compositionally biased region" description="Polar residues" evidence="1">
    <location>
        <begin position="1"/>
        <end position="10"/>
    </location>
</feature>
<evidence type="ECO:0000313" key="3">
    <source>
        <dbReference type="Proteomes" id="UP000305067"/>
    </source>
</evidence>
<dbReference type="Gene3D" id="1.25.40.10">
    <property type="entry name" value="Tetratricopeptide repeat domain"/>
    <property type="match status" value="1"/>
</dbReference>
<dbReference type="STRING" id="1884261.A0A5C3QXI3"/>
<sequence length="266" mass="29206">MSATTDTSAVPNVVAEPTPVADEEHIRSSLTEAARLKSEGNQHHANKDWEQAIATYRMALGHLPQRQRKAPPPPRTVEPPVDDEPSDSPPNSPKRGSPAPPQQDEVVTPEVELELDPLQLECAKSRAVLNGNIAACFLQSGDHAEAAKACSEALKDDPKYVKVLQRRITCNDKLNTWTSLSQAQEDYNTLLELLPPSSPERTSIQRSLRAIKPRVEEAQKKETAEMLDKLKGIGNSILGKFGLSTDNFKFEPNSTGSYSMSFNQGK</sequence>
<dbReference type="SUPFAM" id="SSF48452">
    <property type="entry name" value="TPR-like"/>
    <property type="match status" value="1"/>
</dbReference>
<feature type="region of interest" description="Disordered" evidence="1">
    <location>
        <begin position="56"/>
        <end position="107"/>
    </location>
</feature>
<name>A0A5C3QXI3_9AGAR</name>
<proteinExistence type="predicted"/>
<evidence type="ECO:0000313" key="2">
    <source>
        <dbReference type="EMBL" id="TFL06695.1"/>
    </source>
</evidence>
<reference evidence="2 3" key="1">
    <citation type="journal article" date="2019" name="Nat. Ecol. Evol.">
        <title>Megaphylogeny resolves global patterns of mushroom evolution.</title>
        <authorList>
            <person name="Varga T."/>
            <person name="Krizsan K."/>
            <person name="Foldi C."/>
            <person name="Dima B."/>
            <person name="Sanchez-Garcia M."/>
            <person name="Sanchez-Ramirez S."/>
            <person name="Szollosi G.J."/>
            <person name="Szarkandi J.G."/>
            <person name="Papp V."/>
            <person name="Albert L."/>
            <person name="Andreopoulos W."/>
            <person name="Angelini C."/>
            <person name="Antonin V."/>
            <person name="Barry K.W."/>
            <person name="Bougher N.L."/>
            <person name="Buchanan P."/>
            <person name="Buyck B."/>
            <person name="Bense V."/>
            <person name="Catcheside P."/>
            <person name="Chovatia M."/>
            <person name="Cooper J."/>
            <person name="Damon W."/>
            <person name="Desjardin D."/>
            <person name="Finy P."/>
            <person name="Geml J."/>
            <person name="Haridas S."/>
            <person name="Hughes K."/>
            <person name="Justo A."/>
            <person name="Karasinski D."/>
            <person name="Kautmanova I."/>
            <person name="Kiss B."/>
            <person name="Kocsube S."/>
            <person name="Kotiranta H."/>
            <person name="LaButti K.M."/>
            <person name="Lechner B.E."/>
            <person name="Liimatainen K."/>
            <person name="Lipzen A."/>
            <person name="Lukacs Z."/>
            <person name="Mihaltcheva S."/>
            <person name="Morgado L.N."/>
            <person name="Niskanen T."/>
            <person name="Noordeloos M.E."/>
            <person name="Ohm R.A."/>
            <person name="Ortiz-Santana B."/>
            <person name="Ovrebo C."/>
            <person name="Racz N."/>
            <person name="Riley R."/>
            <person name="Savchenko A."/>
            <person name="Shiryaev A."/>
            <person name="Soop K."/>
            <person name="Spirin V."/>
            <person name="Szebenyi C."/>
            <person name="Tomsovsky M."/>
            <person name="Tulloss R.E."/>
            <person name="Uehling J."/>
            <person name="Grigoriev I.V."/>
            <person name="Vagvolgyi C."/>
            <person name="Papp T."/>
            <person name="Martin F.M."/>
            <person name="Miettinen O."/>
            <person name="Hibbett D.S."/>
            <person name="Nagy L.G."/>
        </authorList>
    </citation>
    <scope>NUCLEOTIDE SEQUENCE [LARGE SCALE GENOMIC DNA]</scope>
    <source>
        <strain evidence="2 3">CBS 309.79</strain>
    </source>
</reference>
<dbReference type="OrthoDB" id="1872379at2759"/>
<accession>A0A5C3QXI3</accession>
<dbReference type="InterPro" id="IPR011990">
    <property type="entry name" value="TPR-like_helical_dom_sf"/>
</dbReference>
<dbReference type="InterPro" id="IPR019734">
    <property type="entry name" value="TPR_rpt"/>
</dbReference>
<evidence type="ECO:0008006" key="4">
    <source>
        <dbReference type="Google" id="ProtNLM"/>
    </source>
</evidence>
<dbReference type="AlphaFoldDB" id="A0A5C3QXI3"/>
<dbReference type="PANTHER" id="PTHR46014:SF1">
    <property type="entry name" value="TETRATRICOPEPTIDE REPEAT PROTEIN 1"/>
    <property type="match status" value="1"/>
</dbReference>
<evidence type="ECO:0000256" key="1">
    <source>
        <dbReference type="SAM" id="MobiDB-lite"/>
    </source>
</evidence>
<protein>
    <recommendedName>
        <fullName evidence="4">TPR-like protein</fullName>
    </recommendedName>
</protein>
<feature type="region of interest" description="Disordered" evidence="1">
    <location>
        <begin position="1"/>
        <end position="26"/>
    </location>
</feature>
<gene>
    <name evidence="2" type="ORF">BDV98DRAFT_522232</name>
</gene>
<keyword evidence="3" id="KW-1185">Reference proteome</keyword>
<dbReference type="EMBL" id="ML178815">
    <property type="protein sequence ID" value="TFL06695.1"/>
    <property type="molecule type" value="Genomic_DNA"/>
</dbReference>
<dbReference type="InterPro" id="IPR052769">
    <property type="entry name" value="TPR_domain_protein"/>
</dbReference>
<dbReference type="PANTHER" id="PTHR46014">
    <property type="entry name" value="TETRATRICOPEPTIDE REPEAT PROTEIN 1"/>
    <property type="match status" value="1"/>
</dbReference>